<evidence type="ECO:0000256" key="10">
    <source>
        <dbReference type="SAM" id="MobiDB-lite"/>
    </source>
</evidence>
<feature type="compositionally biased region" description="Polar residues" evidence="10">
    <location>
        <begin position="200"/>
        <end position="211"/>
    </location>
</feature>
<dbReference type="PANTHER" id="PTHR48016:SF17">
    <property type="entry name" value="MITOGEN-ACTIVATED PROTEIN KINASE KINASE KINASE YODA"/>
    <property type="match status" value="1"/>
</dbReference>
<organism evidence="15">
    <name type="scientific">Noccaea caerulescens</name>
    <name type="common">Alpine penny-cress</name>
    <name type="synonym">Thlaspi caerulescens</name>
    <dbReference type="NCBI Taxonomy" id="107243"/>
    <lineage>
        <taxon>Eukaryota</taxon>
        <taxon>Viridiplantae</taxon>
        <taxon>Streptophyta</taxon>
        <taxon>Embryophyta</taxon>
        <taxon>Tracheophyta</taxon>
        <taxon>Spermatophyta</taxon>
        <taxon>Magnoliopsida</taxon>
        <taxon>eudicotyledons</taxon>
        <taxon>Gunneridae</taxon>
        <taxon>Pentapetalae</taxon>
        <taxon>rosids</taxon>
        <taxon>malvids</taxon>
        <taxon>Brassicales</taxon>
        <taxon>Brassicaceae</taxon>
        <taxon>Coluteocarpeae</taxon>
        <taxon>Noccaea</taxon>
    </lineage>
</organism>
<dbReference type="InterPro" id="IPR000719">
    <property type="entry name" value="Prot_kinase_dom"/>
</dbReference>
<feature type="domain" description="Protein kinase" evidence="11">
    <location>
        <begin position="405"/>
        <end position="661"/>
    </location>
</feature>
<evidence type="ECO:0000256" key="5">
    <source>
        <dbReference type="ARBA" id="ARBA00022777"/>
    </source>
</evidence>
<dbReference type="EMBL" id="GEVL01023836">
    <property type="protein sequence ID" value="JAU53505.1"/>
    <property type="molecule type" value="Transcribed_RNA"/>
</dbReference>
<feature type="compositionally biased region" description="Low complexity" evidence="10">
    <location>
        <begin position="738"/>
        <end position="771"/>
    </location>
</feature>
<evidence type="ECO:0000259" key="11">
    <source>
        <dbReference type="PROSITE" id="PS50011"/>
    </source>
</evidence>
<feature type="region of interest" description="Disordered" evidence="10">
    <location>
        <begin position="305"/>
        <end position="368"/>
    </location>
</feature>
<dbReference type="Gene3D" id="1.10.510.10">
    <property type="entry name" value="Transferase(Phosphotransferase) domain 1"/>
    <property type="match status" value="1"/>
</dbReference>
<evidence type="ECO:0000313" key="14">
    <source>
        <dbReference type="EMBL" id="JAU53505.1"/>
    </source>
</evidence>
<dbReference type="Pfam" id="PF00069">
    <property type="entry name" value="Pkinase"/>
    <property type="match status" value="1"/>
</dbReference>
<gene>
    <name evidence="12" type="ORF">GA_TR698_c0_g1_i1_g.2239</name>
    <name evidence="13" type="ORF">LC_TR7546_c0_g1_i1_g.26791</name>
    <name evidence="14" type="ORF">LE_TR14066_c0_g1_i1_g.45007</name>
    <name evidence="15" type="ORF">MP_TR8292_c1_g1_i1_g.26280</name>
</gene>
<dbReference type="SUPFAM" id="SSF56112">
    <property type="entry name" value="Protein kinase-like (PK-like)"/>
    <property type="match status" value="1"/>
</dbReference>
<evidence type="ECO:0000256" key="4">
    <source>
        <dbReference type="ARBA" id="ARBA00022741"/>
    </source>
</evidence>
<name>A0A1J3J656_NOCCA</name>
<dbReference type="SMART" id="SM00220">
    <property type="entry name" value="S_TKc"/>
    <property type="match status" value="1"/>
</dbReference>
<feature type="region of interest" description="Disordered" evidence="10">
    <location>
        <begin position="381"/>
        <end position="401"/>
    </location>
</feature>
<evidence type="ECO:0000256" key="2">
    <source>
        <dbReference type="ARBA" id="ARBA00012406"/>
    </source>
</evidence>
<feature type="compositionally biased region" description="Low complexity" evidence="10">
    <location>
        <begin position="145"/>
        <end position="167"/>
    </location>
</feature>
<keyword evidence="6 9" id="KW-0067">ATP-binding</keyword>
<evidence type="ECO:0000313" key="12">
    <source>
        <dbReference type="EMBL" id="JAU14532.1"/>
    </source>
</evidence>
<dbReference type="GO" id="GO:0005524">
    <property type="term" value="F:ATP binding"/>
    <property type="evidence" value="ECO:0007669"/>
    <property type="project" value="UniProtKB-UniRule"/>
</dbReference>
<evidence type="ECO:0000256" key="6">
    <source>
        <dbReference type="ARBA" id="ARBA00022840"/>
    </source>
</evidence>
<feature type="region of interest" description="Disordered" evidence="10">
    <location>
        <begin position="792"/>
        <end position="853"/>
    </location>
</feature>
<feature type="compositionally biased region" description="Polar residues" evidence="10">
    <location>
        <begin position="169"/>
        <end position="179"/>
    </location>
</feature>
<comment type="catalytic activity">
    <reaction evidence="8">
        <text>L-seryl-[protein] + ATP = O-phospho-L-seryl-[protein] + ADP + H(+)</text>
        <dbReference type="Rhea" id="RHEA:17989"/>
        <dbReference type="Rhea" id="RHEA-COMP:9863"/>
        <dbReference type="Rhea" id="RHEA-COMP:11604"/>
        <dbReference type="ChEBI" id="CHEBI:15378"/>
        <dbReference type="ChEBI" id="CHEBI:29999"/>
        <dbReference type="ChEBI" id="CHEBI:30616"/>
        <dbReference type="ChEBI" id="CHEBI:83421"/>
        <dbReference type="ChEBI" id="CHEBI:456216"/>
        <dbReference type="EC" id="2.7.11.25"/>
    </reaction>
</comment>
<evidence type="ECO:0000256" key="7">
    <source>
        <dbReference type="ARBA" id="ARBA00047559"/>
    </source>
</evidence>
<feature type="compositionally biased region" description="Polar residues" evidence="10">
    <location>
        <begin position="96"/>
        <end position="106"/>
    </location>
</feature>
<dbReference type="EMBL" id="GEVK01022407">
    <property type="protein sequence ID" value="JAU30425.1"/>
    <property type="molecule type" value="Transcribed_RNA"/>
</dbReference>
<dbReference type="PROSITE" id="PS50011">
    <property type="entry name" value="PROTEIN_KINASE_DOM"/>
    <property type="match status" value="1"/>
</dbReference>
<dbReference type="GO" id="GO:0004709">
    <property type="term" value="F:MAP kinase kinase kinase activity"/>
    <property type="evidence" value="ECO:0007669"/>
    <property type="project" value="UniProtKB-EC"/>
</dbReference>
<dbReference type="InterPro" id="IPR011009">
    <property type="entry name" value="Kinase-like_dom_sf"/>
</dbReference>
<evidence type="ECO:0000313" key="13">
    <source>
        <dbReference type="EMBL" id="JAU30425.1"/>
    </source>
</evidence>
<dbReference type="InterPro" id="IPR050538">
    <property type="entry name" value="MAP_kinase_kinase_kinase"/>
</dbReference>
<dbReference type="GO" id="GO:0005737">
    <property type="term" value="C:cytoplasm"/>
    <property type="evidence" value="ECO:0007669"/>
    <property type="project" value="TreeGrafter"/>
</dbReference>
<dbReference type="EMBL" id="GEVI01017788">
    <property type="protein sequence ID" value="JAU14532.1"/>
    <property type="molecule type" value="Transcribed_RNA"/>
</dbReference>
<feature type="compositionally biased region" description="Polar residues" evidence="10">
    <location>
        <begin position="718"/>
        <end position="728"/>
    </location>
</feature>
<accession>A0A1J3J656</accession>
<proteinExistence type="inferred from homology"/>
<feature type="compositionally biased region" description="Polar residues" evidence="10">
    <location>
        <begin position="319"/>
        <end position="333"/>
    </location>
</feature>
<evidence type="ECO:0000256" key="9">
    <source>
        <dbReference type="PROSITE-ProRule" id="PRU10141"/>
    </source>
</evidence>
<dbReference type="EMBL" id="GEVM01018157">
    <property type="protein sequence ID" value="JAU87781.1"/>
    <property type="molecule type" value="Transcribed_RNA"/>
</dbReference>
<evidence type="ECO:0000256" key="8">
    <source>
        <dbReference type="ARBA" id="ARBA00048329"/>
    </source>
</evidence>
<dbReference type="PROSITE" id="PS00107">
    <property type="entry name" value="PROTEIN_KINASE_ATP"/>
    <property type="match status" value="1"/>
</dbReference>
<dbReference type="AlphaFoldDB" id="A0A1J3J656"/>
<dbReference type="EC" id="2.7.11.25" evidence="2"/>
<dbReference type="FunFam" id="1.10.510.10:FF:000186">
    <property type="entry name" value="Mitogen-activated protein kinase kinase kinase"/>
    <property type="match status" value="1"/>
</dbReference>
<evidence type="ECO:0000256" key="1">
    <source>
        <dbReference type="ARBA" id="ARBA00006529"/>
    </source>
</evidence>
<feature type="region of interest" description="Disordered" evidence="10">
    <location>
        <begin position="1"/>
        <end position="216"/>
    </location>
</feature>
<comment type="catalytic activity">
    <reaction evidence="7">
        <text>L-threonyl-[protein] + ATP = O-phospho-L-threonyl-[protein] + ADP + H(+)</text>
        <dbReference type="Rhea" id="RHEA:46608"/>
        <dbReference type="Rhea" id="RHEA-COMP:11060"/>
        <dbReference type="Rhea" id="RHEA-COMP:11605"/>
        <dbReference type="ChEBI" id="CHEBI:15378"/>
        <dbReference type="ChEBI" id="CHEBI:30013"/>
        <dbReference type="ChEBI" id="CHEBI:30616"/>
        <dbReference type="ChEBI" id="CHEBI:61977"/>
        <dbReference type="ChEBI" id="CHEBI:456216"/>
        <dbReference type="EC" id="2.7.11.25"/>
    </reaction>
</comment>
<reference evidence="15" key="1">
    <citation type="submission" date="2016-07" db="EMBL/GenBank/DDBJ databases">
        <title>De novo transcriptome assembly of four accessions of the metal hyperaccumulator plant Noccaea caerulescens.</title>
        <authorList>
            <person name="Blande D."/>
            <person name="Halimaa P."/>
            <person name="Tervahauta A.I."/>
            <person name="Aarts M.G."/>
            <person name="Karenlampi S.O."/>
        </authorList>
    </citation>
    <scope>NUCLEOTIDE SEQUENCE</scope>
</reference>
<keyword evidence="4 9" id="KW-0547">Nucleotide-binding</keyword>
<comment type="similarity">
    <text evidence="1">Belongs to the protein kinase superfamily. STE Ser/Thr protein kinase family. MAP kinase kinase kinase subfamily.</text>
</comment>
<protein>
    <recommendedName>
        <fullName evidence="2">mitogen-activated protein kinase kinase kinase</fullName>
        <ecNumber evidence="2">2.7.11.25</ecNumber>
    </recommendedName>
</protein>
<keyword evidence="5 15" id="KW-0418">Kinase</keyword>
<feature type="binding site" evidence="9">
    <location>
        <position position="434"/>
    </location>
    <ligand>
        <name>ATP</name>
        <dbReference type="ChEBI" id="CHEBI:30616"/>
    </ligand>
</feature>
<feature type="compositionally biased region" description="Low complexity" evidence="10">
    <location>
        <begin position="59"/>
        <end position="74"/>
    </location>
</feature>
<feature type="compositionally biased region" description="Basic and acidic residues" evidence="10">
    <location>
        <begin position="8"/>
        <end position="21"/>
    </location>
</feature>
<evidence type="ECO:0000256" key="3">
    <source>
        <dbReference type="ARBA" id="ARBA00022679"/>
    </source>
</evidence>
<dbReference type="CDD" id="cd06632">
    <property type="entry name" value="STKc_MEKK1_plant"/>
    <property type="match status" value="1"/>
</dbReference>
<feature type="region of interest" description="Disordered" evidence="10">
    <location>
        <begin position="711"/>
        <end position="779"/>
    </location>
</feature>
<dbReference type="PANTHER" id="PTHR48016">
    <property type="entry name" value="MAP KINASE KINASE KINASE SSK2-RELATED-RELATED"/>
    <property type="match status" value="1"/>
</dbReference>
<dbReference type="InterPro" id="IPR017441">
    <property type="entry name" value="Protein_kinase_ATP_BS"/>
</dbReference>
<keyword evidence="3" id="KW-0808">Transferase</keyword>
<evidence type="ECO:0000313" key="15">
    <source>
        <dbReference type="EMBL" id="JAU87781.1"/>
    </source>
</evidence>
<sequence length="888" mass="95915">MPWWSKNSSKDEKKKPNKESIIDAFNRKLGFASEDRSSGRSRKSRRRRDEIVSERGAISRLPSRSPSPSTRVSRCQSFAERSPAVPLPRPTIRAAVTSNDSGTNGLQRPGSDASLKPSCLPLPKPHGASSVPDNSGAEADFTTASVSSGSSVGDNPSDSLLSPLASDCENGSRTPVNISSRDHPMHSNKNSAEMFKPVPNLSNKNRILSTSPRRRPLGTHVKNLQIPQRDIILCSAPDSLLSSPSRSPMRSFVPDQVSNHGLLIGKPYADVSLLGSGQCSSPGSGYNSGNNSIGGDMSTQLFWPQSRCSPECSPVPSPRMTSPGPSSRIQSGAVTPLHPRAGGSTTGSPTRRLDDNKQQSHRLPLPPLLISNTCPFSPTYSAATSPSVPRSPARAEATVSPGSRWKKGRLLGMGSFGHVYLGFNSESGEMCAMKEVTLCSDDPKSRESAQQLGQEVAVLSRLRHPNIVQYYGSETVDDKLYIYLEYVSGGSIYKLLQEYGQFGENAIRNYTQQILSGLAYLHAKNTVHRDIKGANILVDPHGRVKVADFGMAKHITAQSGPLSFKGSPYWMAPEVIQNSNGSNLAVDIWSLGCTVLEMATTKPPWSQYEGVPAMFKIGNSKDLPDIPNHLSEEGKDFVRKCLQRNPANRPTAAQLLDHPFVRNAMPLERPIVSAESAESMSVASSTMRSLDIGHARSLPCLDLEDASNYQQKGLKPSSGFSISQSPRNMSCPISPVGSPIFHSHSPHISGRRSPSPISSPHALSGSSTPLTSGGGAIPFNHQRQTTINFLQEGGIGSSRSPGSGGNFYNNSFLQEPRQQDRPRSSPRTPPHIFWDNNGSIQPGYGWNKDSQPALSDHVSQQLLSEHLKLKSFDLRPGFSTPGSTNRGP</sequence>